<evidence type="ECO:0000256" key="4">
    <source>
        <dbReference type="PIRSR" id="PIRSR036492-1"/>
    </source>
</evidence>
<accession>A0A9P5YUZ7</accession>
<feature type="active site" evidence="4">
    <location>
        <position position="219"/>
    </location>
</feature>
<dbReference type="Gene3D" id="3.40.309.10">
    <property type="entry name" value="Aldehyde Dehydrogenase, Chain A, domain 2"/>
    <property type="match status" value="1"/>
</dbReference>
<feature type="domain" description="Aldehyde dehydrogenase" evidence="7">
    <location>
        <begin position="324"/>
        <end position="420"/>
    </location>
</feature>
<sequence length="485" mass="54357">MTNNYTPIDKIPAIHASLRTTFRSGLTKPLAWRHHQFLQLARFIKDNQNHLAAAIYADLGKPLQEIVMIEIALSIERTLICAREIEEWCKDENITNQVQDWQKGWNPKIVRQAKGVVLVIVPWNYPMILSLQPPAGCYALLKLSKFAPYYPSFLAENLPKYLDSDAFRIALGGVPEITKILDYKWDHIFYTGNSRVARSIAAKHLTPLTLELGGKSPICISPEYVLVERTVAMFVDACVVVLKEFYPDGALNSSSYGRIVTTEHRKRLKDLLERTNGRIVTGGWMRLEEKAIESTIIADVGSEDSLMEGCVIFYFLFVFNLTNYLDREIFGPFLPVVAVDSVDDTIDYINDRDHALVVYLFTTDENTKTKVLENTTSGHICVNDACTQLSIHQMPFGGIGESGYGRQGLRCSYENFVYERAVCGIPEEPFLAHRYPPYTADSVAFFSQVMKTSVPDSANPAAATNKASYSAPGCIGRNGAYSSQC</sequence>
<evidence type="ECO:0000256" key="2">
    <source>
        <dbReference type="ARBA" id="ARBA00023002"/>
    </source>
</evidence>
<dbReference type="Pfam" id="PF00171">
    <property type="entry name" value="Aldedh"/>
    <property type="match status" value="2"/>
</dbReference>
<dbReference type="InterPro" id="IPR029510">
    <property type="entry name" value="Ald_DH_CS_GLU"/>
</dbReference>
<feature type="domain" description="Aldehyde dehydrogenase" evidence="7">
    <location>
        <begin position="27"/>
        <end position="237"/>
    </location>
</feature>
<dbReference type="PANTHER" id="PTHR43570">
    <property type="entry name" value="ALDEHYDE DEHYDROGENASE"/>
    <property type="match status" value="1"/>
</dbReference>
<dbReference type="GO" id="GO:0005737">
    <property type="term" value="C:cytoplasm"/>
    <property type="evidence" value="ECO:0007669"/>
    <property type="project" value="TreeGrafter"/>
</dbReference>
<evidence type="ECO:0000256" key="1">
    <source>
        <dbReference type="ARBA" id="ARBA00009986"/>
    </source>
</evidence>
<evidence type="ECO:0000256" key="3">
    <source>
        <dbReference type="PIRNR" id="PIRNR036492"/>
    </source>
</evidence>
<reference evidence="8" key="1">
    <citation type="submission" date="2020-11" db="EMBL/GenBank/DDBJ databases">
        <authorList>
            <consortium name="DOE Joint Genome Institute"/>
            <person name="Ahrendt S."/>
            <person name="Riley R."/>
            <person name="Andreopoulos W."/>
            <person name="Labutti K."/>
            <person name="Pangilinan J."/>
            <person name="Ruiz-Duenas F.J."/>
            <person name="Barrasa J.M."/>
            <person name="Sanchez-Garcia M."/>
            <person name="Camarero S."/>
            <person name="Miyauchi S."/>
            <person name="Serrano A."/>
            <person name="Linde D."/>
            <person name="Babiker R."/>
            <person name="Drula E."/>
            <person name="Ayuso-Fernandez I."/>
            <person name="Pacheco R."/>
            <person name="Padilla G."/>
            <person name="Ferreira P."/>
            <person name="Barriuso J."/>
            <person name="Kellner H."/>
            <person name="Castanera R."/>
            <person name="Alfaro M."/>
            <person name="Ramirez L."/>
            <person name="Pisabarro A.G."/>
            <person name="Kuo A."/>
            <person name="Tritt A."/>
            <person name="Lipzen A."/>
            <person name="He G."/>
            <person name="Yan M."/>
            <person name="Ng V."/>
            <person name="Cullen D."/>
            <person name="Martin F."/>
            <person name="Rosso M.-N."/>
            <person name="Henrissat B."/>
            <person name="Hibbett D."/>
            <person name="Martinez A.T."/>
            <person name="Grigoriev I.V."/>
        </authorList>
    </citation>
    <scope>NUCLEOTIDE SEQUENCE</scope>
    <source>
        <strain evidence="8">CIRM-BRFM 674</strain>
    </source>
</reference>
<organism evidence="8 9">
    <name type="scientific">Pholiota conissans</name>
    <dbReference type="NCBI Taxonomy" id="109636"/>
    <lineage>
        <taxon>Eukaryota</taxon>
        <taxon>Fungi</taxon>
        <taxon>Dikarya</taxon>
        <taxon>Basidiomycota</taxon>
        <taxon>Agaricomycotina</taxon>
        <taxon>Agaricomycetes</taxon>
        <taxon>Agaricomycetidae</taxon>
        <taxon>Agaricales</taxon>
        <taxon>Agaricineae</taxon>
        <taxon>Strophariaceae</taxon>
        <taxon>Pholiota</taxon>
    </lineage>
</organism>
<dbReference type="EMBL" id="MU155381">
    <property type="protein sequence ID" value="KAF9474391.1"/>
    <property type="molecule type" value="Genomic_DNA"/>
</dbReference>
<dbReference type="PIRSF" id="PIRSF036492">
    <property type="entry name" value="ALDH"/>
    <property type="match status" value="1"/>
</dbReference>
<keyword evidence="2 3" id="KW-0560">Oxidoreductase</keyword>
<protein>
    <recommendedName>
        <fullName evidence="3">Aldehyde dehydrogenase</fullName>
    </recommendedName>
</protein>
<keyword evidence="9" id="KW-1185">Reference proteome</keyword>
<dbReference type="GO" id="GO:0004029">
    <property type="term" value="F:aldehyde dehydrogenase (NAD+) activity"/>
    <property type="evidence" value="ECO:0007669"/>
    <property type="project" value="TreeGrafter"/>
</dbReference>
<dbReference type="Gene3D" id="3.40.605.10">
    <property type="entry name" value="Aldehyde Dehydrogenase, Chain A, domain 1"/>
    <property type="match status" value="2"/>
</dbReference>
<dbReference type="InterPro" id="IPR016161">
    <property type="entry name" value="Ald_DH/histidinol_DH"/>
</dbReference>
<comment type="similarity">
    <text evidence="1 3 6">Belongs to the aldehyde dehydrogenase family.</text>
</comment>
<evidence type="ECO:0000313" key="9">
    <source>
        <dbReference type="Proteomes" id="UP000807469"/>
    </source>
</evidence>
<proteinExistence type="inferred from homology"/>
<dbReference type="SUPFAM" id="SSF53720">
    <property type="entry name" value="ALDH-like"/>
    <property type="match status" value="1"/>
</dbReference>
<dbReference type="Proteomes" id="UP000807469">
    <property type="component" value="Unassembled WGS sequence"/>
</dbReference>
<dbReference type="PROSITE" id="PS00687">
    <property type="entry name" value="ALDEHYDE_DEHYDR_GLU"/>
    <property type="match status" value="1"/>
</dbReference>
<name>A0A9P5YUZ7_9AGAR</name>
<evidence type="ECO:0000313" key="8">
    <source>
        <dbReference type="EMBL" id="KAF9474391.1"/>
    </source>
</evidence>
<dbReference type="GO" id="GO:0006081">
    <property type="term" value="P:aldehyde metabolic process"/>
    <property type="evidence" value="ECO:0007669"/>
    <property type="project" value="InterPro"/>
</dbReference>
<dbReference type="InterPro" id="IPR012394">
    <property type="entry name" value="Aldehyde_DH_NAD(P)"/>
</dbReference>
<dbReference type="InterPro" id="IPR015590">
    <property type="entry name" value="Aldehyde_DH_dom"/>
</dbReference>
<dbReference type="PANTHER" id="PTHR43570:SF16">
    <property type="entry name" value="ALDEHYDE DEHYDROGENASE TYPE III, ISOFORM Q"/>
    <property type="match status" value="1"/>
</dbReference>
<evidence type="ECO:0000256" key="6">
    <source>
        <dbReference type="RuleBase" id="RU003345"/>
    </source>
</evidence>
<evidence type="ECO:0000259" key="7">
    <source>
        <dbReference type="Pfam" id="PF00171"/>
    </source>
</evidence>
<dbReference type="AlphaFoldDB" id="A0A9P5YUZ7"/>
<dbReference type="InterPro" id="IPR016162">
    <property type="entry name" value="Ald_DH_N"/>
</dbReference>
<evidence type="ECO:0000256" key="5">
    <source>
        <dbReference type="PROSITE-ProRule" id="PRU10007"/>
    </source>
</evidence>
<dbReference type="OrthoDB" id="440325at2759"/>
<dbReference type="InterPro" id="IPR016163">
    <property type="entry name" value="Ald_DH_C"/>
</dbReference>
<gene>
    <name evidence="8" type="ORF">BDN70DRAFT_936682</name>
</gene>
<comment type="caution">
    <text evidence="8">The sequence shown here is derived from an EMBL/GenBank/DDBJ whole genome shotgun (WGS) entry which is preliminary data.</text>
</comment>
<feature type="active site" evidence="4 5">
    <location>
        <position position="211"/>
    </location>
</feature>